<evidence type="ECO:0000256" key="1">
    <source>
        <dbReference type="ARBA" id="ARBA00004651"/>
    </source>
</evidence>
<protein>
    <submittedName>
        <fullName evidence="9">ABC superfamily ATP binding cassette transporter, membrane protein</fullName>
    </submittedName>
</protein>
<evidence type="ECO:0000256" key="6">
    <source>
        <dbReference type="SAM" id="Coils"/>
    </source>
</evidence>
<evidence type="ECO:0000256" key="5">
    <source>
        <dbReference type="ARBA" id="ARBA00023136"/>
    </source>
</evidence>
<feature type="transmembrane region" description="Helical" evidence="7">
    <location>
        <begin position="827"/>
        <end position="848"/>
    </location>
</feature>
<feature type="transmembrane region" description="Helical" evidence="7">
    <location>
        <begin position="736"/>
        <end position="755"/>
    </location>
</feature>
<evidence type="ECO:0000256" key="2">
    <source>
        <dbReference type="ARBA" id="ARBA00022475"/>
    </source>
</evidence>
<dbReference type="Pfam" id="PF02687">
    <property type="entry name" value="FtsX"/>
    <property type="match status" value="2"/>
</dbReference>
<evidence type="ECO:0000313" key="10">
    <source>
        <dbReference type="Proteomes" id="UP000051048"/>
    </source>
</evidence>
<name>A0A0R1TDN4_9LACO</name>
<dbReference type="GO" id="GO:0005886">
    <property type="term" value="C:plasma membrane"/>
    <property type="evidence" value="ECO:0007669"/>
    <property type="project" value="UniProtKB-SubCell"/>
</dbReference>
<feature type="transmembrane region" description="Helical" evidence="7">
    <location>
        <begin position="505"/>
        <end position="525"/>
    </location>
</feature>
<dbReference type="InterPro" id="IPR003838">
    <property type="entry name" value="ABC3_permease_C"/>
</dbReference>
<feature type="transmembrane region" description="Helical" evidence="7">
    <location>
        <begin position="339"/>
        <end position="360"/>
    </location>
</feature>
<keyword evidence="3 7" id="KW-0812">Transmembrane</keyword>
<feature type="domain" description="ABC3 transporter permease C-terminal" evidence="8">
    <location>
        <begin position="738"/>
        <end position="851"/>
    </location>
</feature>
<feature type="domain" description="ABC3 transporter permease C-terminal" evidence="8">
    <location>
        <begin position="339"/>
        <end position="454"/>
    </location>
</feature>
<evidence type="ECO:0000256" key="7">
    <source>
        <dbReference type="SAM" id="Phobius"/>
    </source>
</evidence>
<accession>A0A0R1TDN4</accession>
<keyword evidence="6" id="KW-0175">Coiled coil</keyword>
<dbReference type="EMBL" id="AZFH01000096">
    <property type="protein sequence ID" value="KRL79503.1"/>
    <property type="molecule type" value="Genomic_DNA"/>
</dbReference>
<evidence type="ECO:0000256" key="4">
    <source>
        <dbReference type="ARBA" id="ARBA00022989"/>
    </source>
</evidence>
<feature type="transmembrane region" description="Helical" evidence="7">
    <location>
        <begin position="788"/>
        <end position="807"/>
    </location>
</feature>
<reference evidence="9 10" key="1">
    <citation type="journal article" date="2015" name="Genome Announc.">
        <title>Expanding the biotechnology potential of lactobacilli through comparative genomics of 213 strains and associated genera.</title>
        <authorList>
            <person name="Sun Z."/>
            <person name="Harris H.M."/>
            <person name="McCann A."/>
            <person name="Guo C."/>
            <person name="Argimon S."/>
            <person name="Zhang W."/>
            <person name="Yang X."/>
            <person name="Jeffery I.B."/>
            <person name="Cooney J.C."/>
            <person name="Kagawa T.F."/>
            <person name="Liu W."/>
            <person name="Song Y."/>
            <person name="Salvetti E."/>
            <person name="Wrobel A."/>
            <person name="Rasinkangas P."/>
            <person name="Parkhill J."/>
            <person name="Rea M.C."/>
            <person name="O'Sullivan O."/>
            <person name="Ritari J."/>
            <person name="Douillard F.P."/>
            <person name="Paul Ross R."/>
            <person name="Yang R."/>
            <person name="Briner A.E."/>
            <person name="Felis G.E."/>
            <person name="de Vos W.M."/>
            <person name="Barrangou R."/>
            <person name="Klaenhammer T.R."/>
            <person name="Caufield P.W."/>
            <person name="Cui Y."/>
            <person name="Zhang H."/>
            <person name="O'Toole P.W."/>
        </authorList>
    </citation>
    <scope>NUCLEOTIDE SEQUENCE [LARGE SCALE GENOMIC DNA]</scope>
    <source>
        <strain evidence="9 10">DSM 15833</strain>
    </source>
</reference>
<evidence type="ECO:0000259" key="8">
    <source>
        <dbReference type="Pfam" id="PF02687"/>
    </source>
</evidence>
<feature type="transmembrane region" description="Helical" evidence="7">
    <location>
        <begin position="426"/>
        <end position="452"/>
    </location>
</feature>
<dbReference type="Proteomes" id="UP000051048">
    <property type="component" value="Unassembled WGS sequence"/>
</dbReference>
<feature type="transmembrane region" description="Helical" evidence="7">
    <location>
        <begin position="380"/>
        <end position="406"/>
    </location>
</feature>
<dbReference type="AlphaFoldDB" id="A0A0R1TDN4"/>
<dbReference type="PANTHER" id="PTHR30287">
    <property type="entry name" value="MEMBRANE COMPONENT OF PREDICTED ABC SUPERFAMILY METABOLITE UPTAKE TRANSPORTER"/>
    <property type="match status" value="1"/>
</dbReference>
<dbReference type="PANTHER" id="PTHR30287:SF1">
    <property type="entry name" value="INNER MEMBRANE PROTEIN"/>
    <property type="match status" value="1"/>
</dbReference>
<dbReference type="STRING" id="1423740.FC36_GL000449"/>
<keyword evidence="4 7" id="KW-1133">Transmembrane helix</keyword>
<evidence type="ECO:0000313" key="9">
    <source>
        <dbReference type="EMBL" id="KRL79503.1"/>
    </source>
</evidence>
<comment type="subcellular location">
    <subcellularLocation>
        <location evidence="1">Cell membrane</location>
        <topology evidence="1">Multi-pass membrane protein</topology>
    </subcellularLocation>
</comment>
<comment type="caution">
    <text evidence="9">The sequence shown here is derived from an EMBL/GenBank/DDBJ whole genome shotgun (WGS) entry which is preliminary data.</text>
</comment>
<dbReference type="InterPro" id="IPR038766">
    <property type="entry name" value="Membrane_comp_ABC_pdt"/>
</dbReference>
<gene>
    <name evidence="9" type="ORF">FC36_GL000449</name>
</gene>
<organism evidence="9 10">
    <name type="scientific">Ligilactobacillus equi DSM 15833 = JCM 10991</name>
    <dbReference type="NCBI Taxonomy" id="1423740"/>
    <lineage>
        <taxon>Bacteria</taxon>
        <taxon>Bacillati</taxon>
        <taxon>Bacillota</taxon>
        <taxon>Bacilli</taxon>
        <taxon>Lactobacillales</taxon>
        <taxon>Lactobacillaceae</taxon>
        <taxon>Ligilactobacillus</taxon>
    </lineage>
</organism>
<feature type="coiled-coil region" evidence="6">
    <location>
        <begin position="249"/>
        <end position="276"/>
    </location>
</feature>
<proteinExistence type="predicted"/>
<dbReference type="PATRIC" id="fig|1423740.3.peg.482"/>
<keyword evidence="2" id="KW-1003">Cell membrane</keyword>
<keyword evidence="5 7" id="KW-0472">Membrane</keyword>
<sequence>MMSKKKYWKDVRQSFSASWGRTLSIVFLLALGATTLIGLKVVSPNMEATGQKYIEQTKMADLMVMSDYGLTKTDVQELKKVKGAQVEAVKLQDVTIKKTNQAVRIFSKSQYISQDQVVVGKLPQKANQIALAEKLRGKYHLGDKISFDRGKNDSLKRTQFTVVGFIKSAEIWSEENLGSSSVGTGELQAYAVTTAGAFETNLYGLARVRFTNLNDPYYTDTYKANLKKDQAKLKATLKDNGTKRLHELQASARQKLATNQAQIRALETQISQAQALGVDVSQRQAEVTKAQAKLAVSQRQIEAMAKPTYTVYNRETLPGGNGYSTYATATSSISAVGDIFPLVLYLVAALVTLTTMTRFVDEERGNVGLFRALGYTKHQVVMKFVLYGLVTSFLGTTIGIMVGNYGLSPIIGKIVTAGTVVGASKLYFHLNYIIIAFMAALFSAVLPAYLVARRDLSEQPAHLLQAKPPVAGSKIFLERMSFIWKRFSFTQKVTARNIFRYKQRMLMTIFGVAGSVALLFAGLGIQASISGVSTSQFQEILKYNLIVVENPQATKAQKAKVATYLNQKATGRRAVQLETLEEKISGVSDKQDINLIISQPQGFAKYVNLRQRSNGQALKLNNRGIILSEKLANLYGVKPGQTINLKLAGKQRQIKVAGITEMYAAHFIYMSADYYRILTGKDYQTNASLVKLKDNRLGPAGDTAAHLLKMSAVGVVSQNNSAVQQLNKVAGSLQTVMIILIILSVLLAVVILYNLTNINVSERIRELSTIKVLGFHSKEVTMYIYRETITLSFVGIIVGLVGGFYLHKLILGIIGSDQIMFNPSVGLYVYLVPTVAIIVILFLLGLLVNHILKRVDMLEALKSVD</sequence>
<evidence type="ECO:0000256" key="3">
    <source>
        <dbReference type="ARBA" id="ARBA00022692"/>
    </source>
</evidence>